<dbReference type="EMBL" id="BPFZ01000028">
    <property type="protein sequence ID" value="GIU68146.1"/>
    <property type="molecule type" value="Genomic_DNA"/>
</dbReference>
<reference evidence="1" key="1">
    <citation type="submission" date="2021-05" db="EMBL/GenBank/DDBJ databases">
        <authorList>
            <person name="Tanabe Y."/>
        </authorList>
    </citation>
    <scope>NUCLEOTIDE SEQUENCE</scope>
    <source>
        <strain evidence="1">BOTRYCO-1</strain>
    </source>
</reference>
<protein>
    <submittedName>
        <fullName evidence="1">Uncharacterized protein</fullName>
    </submittedName>
</protein>
<evidence type="ECO:0000313" key="1">
    <source>
        <dbReference type="EMBL" id="GIU68146.1"/>
    </source>
</evidence>
<name>A0ABQ4PYW4_9PROT</name>
<accession>A0ABQ4PYW4</accession>
<organism evidence="1 2">
    <name type="scientific">Candidatus Phycosocius spiralis</name>
    <dbReference type="NCBI Taxonomy" id="2815099"/>
    <lineage>
        <taxon>Bacteria</taxon>
        <taxon>Pseudomonadati</taxon>
        <taxon>Pseudomonadota</taxon>
        <taxon>Alphaproteobacteria</taxon>
        <taxon>Caulobacterales</taxon>
        <taxon>Caulobacterales incertae sedis</taxon>
        <taxon>Candidatus Phycosocius</taxon>
    </lineage>
</organism>
<gene>
    <name evidence="1" type="ORF">PsB1_2300</name>
</gene>
<dbReference type="Proteomes" id="UP001161064">
    <property type="component" value="Unassembled WGS sequence"/>
</dbReference>
<sequence length="94" mass="9052">MDSATDDVSAGGADCVGETGSAGGADWVGETGSVGGAFSGGGAGRGEGSVFGGATTGAGWIVGSVLVVWAKAPELVIETKIALAAIRKRRISII</sequence>
<proteinExistence type="predicted"/>
<reference evidence="1" key="2">
    <citation type="journal article" date="2023" name="ISME Commun">
        <title>Characterization of a bloom-associated alphaproteobacterial lineage, 'Candidatus Phycosocius': insights into freshwater algal-bacterial interactions.</title>
        <authorList>
            <person name="Tanabe Y."/>
            <person name="Yamaguchi H."/>
            <person name="Yoshida M."/>
            <person name="Kai A."/>
            <person name="Okazaki Y."/>
        </authorList>
    </citation>
    <scope>NUCLEOTIDE SEQUENCE</scope>
    <source>
        <strain evidence="1">BOTRYCO-1</strain>
    </source>
</reference>
<evidence type="ECO:0000313" key="2">
    <source>
        <dbReference type="Proteomes" id="UP001161064"/>
    </source>
</evidence>
<keyword evidence="2" id="KW-1185">Reference proteome</keyword>
<comment type="caution">
    <text evidence="1">The sequence shown here is derived from an EMBL/GenBank/DDBJ whole genome shotgun (WGS) entry which is preliminary data.</text>
</comment>